<evidence type="ECO:0000313" key="1">
    <source>
        <dbReference type="EMBL" id="MEK0247953.1"/>
    </source>
</evidence>
<gene>
    <name evidence="1" type="ORF">QFI66_007465</name>
</gene>
<reference evidence="1 2" key="1">
    <citation type="submission" date="2024-03" db="EMBL/GenBank/DDBJ databases">
        <title>Two novel Raoultella species associated with bleeding cankers of broadleaf hosts, Raoultella scottia sp. nov. and Raoultella lignicola sp. nov.</title>
        <authorList>
            <person name="Brady C.L."/>
        </authorList>
    </citation>
    <scope>NUCLEOTIDE SEQUENCE [LARGE SCALE GENOMIC DNA]</scope>
    <source>
        <strain evidence="1 2">BAC 10a-01-01</strain>
    </source>
</reference>
<keyword evidence="2" id="KW-1185">Reference proteome</keyword>
<proteinExistence type="predicted"/>
<dbReference type="Proteomes" id="UP001334005">
    <property type="component" value="Unassembled WGS sequence"/>
</dbReference>
<sequence length="67" mass="7639">MLKENVFFMRMRPQIINVIGTAVVQLVEEKADISKESIAEKIKGTWQEDDIGLAVELAVYMLTISKR</sequence>
<dbReference type="EMBL" id="JARXNH020000051">
    <property type="protein sequence ID" value="MEK0247953.1"/>
    <property type="molecule type" value="Genomic_DNA"/>
</dbReference>
<evidence type="ECO:0000313" key="2">
    <source>
        <dbReference type="Proteomes" id="UP001334005"/>
    </source>
</evidence>
<dbReference type="RefSeq" id="WP_095103286.1">
    <property type="nucleotide sequence ID" value="NZ_JARXNH020000051.1"/>
</dbReference>
<protein>
    <submittedName>
        <fullName evidence="1">Uncharacterized protein</fullName>
    </submittedName>
</protein>
<accession>A0ABU8Z489</accession>
<comment type="caution">
    <text evidence="1">The sequence shown here is derived from an EMBL/GenBank/DDBJ whole genome shotgun (WGS) entry which is preliminary data.</text>
</comment>
<organism evidence="1 2">
    <name type="scientific">Raoultella scottii</name>
    <dbReference type="NCBI Taxonomy" id="3040937"/>
    <lineage>
        <taxon>Bacteria</taxon>
        <taxon>Pseudomonadati</taxon>
        <taxon>Pseudomonadota</taxon>
        <taxon>Gammaproteobacteria</taxon>
        <taxon>Enterobacterales</taxon>
        <taxon>Enterobacteriaceae</taxon>
        <taxon>Klebsiella/Raoultella group</taxon>
        <taxon>Raoultella</taxon>
    </lineage>
</organism>
<name>A0ABU8Z489_9ENTR</name>